<dbReference type="Proteomes" id="UP000008370">
    <property type="component" value="Unassembled WGS sequence"/>
</dbReference>
<dbReference type="InParanoid" id="K5X7Y1"/>
<evidence type="ECO:0000256" key="3">
    <source>
        <dbReference type="ARBA" id="ARBA00022989"/>
    </source>
</evidence>
<feature type="transmembrane region" description="Helical" evidence="6">
    <location>
        <begin position="154"/>
        <end position="177"/>
    </location>
</feature>
<organism evidence="7 8">
    <name type="scientific">Phanerochaete carnosa (strain HHB-10118-sp)</name>
    <name type="common">White-rot fungus</name>
    <name type="synonym">Peniophora carnosa</name>
    <dbReference type="NCBI Taxonomy" id="650164"/>
    <lineage>
        <taxon>Eukaryota</taxon>
        <taxon>Fungi</taxon>
        <taxon>Dikarya</taxon>
        <taxon>Basidiomycota</taxon>
        <taxon>Agaricomycotina</taxon>
        <taxon>Agaricomycetes</taxon>
        <taxon>Polyporales</taxon>
        <taxon>Phanerochaetaceae</taxon>
        <taxon>Phanerochaete</taxon>
    </lineage>
</organism>
<feature type="transmembrane region" description="Helical" evidence="6">
    <location>
        <begin position="384"/>
        <end position="402"/>
    </location>
</feature>
<evidence type="ECO:0000256" key="1">
    <source>
        <dbReference type="ARBA" id="ARBA00004141"/>
    </source>
</evidence>
<feature type="transmembrane region" description="Helical" evidence="6">
    <location>
        <begin position="113"/>
        <end position="133"/>
    </location>
</feature>
<feature type="transmembrane region" description="Helical" evidence="6">
    <location>
        <begin position="82"/>
        <end position="101"/>
    </location>
</feature>
<keyword evidence="2 6" id="KW-0812">Transmembrane</keyword>
<evidence type="ECO:0000256" key="2">
    <source>
        <dbReference type="ARBA" id="ARBA00022692"/>
    </source>
</evidence>
<feature type="transmembrane region" description="Helical" evidence="6">
    <location>
        <begin position="183"/>
        <end position="203"/>
    </location>
</feature>
<dbReference type="GO" id="GO:0022857">
    <property type="term" value="F:transmembrane transporter activity"/>
    <property type="evidence" value="ECO:0007669"/>
    <property type="project" value="InterPro"/>
</dbReference>
<dbReference type="PANTHER" id="PTHR21576">
    <property type="entry name" value="UNCHARACTERIZED NODULIN-LIKE PROTEIN"/>
    <property type="match status" value="1"/>
</dbReference>
<protein>
    <recommendedName>
        <fullName evidence="9">Nodulin-like domain-containing protein</fullName>
    </recommendedName>
</protein>
<keyword evidence="8" id="KW-1185">Reference proteome</keyword>
<dbReference type="AlphaFoldDB" id="K5X7Y1"/>
<feature type="region of interest" description="Disordered" evidence="5">
    <location>
        <begin position="267"/>
        <end position="306"/>
    </location>
</feature>
<dbReference type="Pfam" id="PF07690">
    <property type="entry name" value="MFS_1"/>
    <property type="match status" value="1"/>
</dbReference>
<sequence length="600" mass="64623">MTHTRPPALFSVARIAALLTALLVSLGSGTNYVFSAYGPQLSARLHLSHTQMNVVGLSGNVGVYGTAPFWGWIVDHRGPRSLLALAFVALLAGYSGIRHFYDAGLPNGATDISTLSFVALVLCGFLTGIGGNGGLTSAINSSAKSFPDRLRATVVGLVISGFGLSAFLFSTIAHVIYPGDTSEFLLVLAIGTSLPMILGFFFVRPIPLPHSEYARLDEAPVIVDDEDEFSSASPVVFRRENNSQTHLLGRDEDGFLEEEHLNASFERRPEREGTDYIVPPSRGALALSPTRTESSRHRTQGSFSGSRPRVDYGDDKLLGDTPNIRGTALASSGNFWLLFAMCSLLSGTGLMYINNVGSISQALFAKGNPDFDDRKAAQWQATQVSMVSITNCLGRILIGMIADSTKNHLRLPRSLCICLVAAAFIVSQVTVYAVDDVRDLWKGSALLGLAYGGLFGLFPTITIEWFGLPHFSENWGFVSLAPMFGGNVFSIMFGRNLDAHAPSESVANAMTSVFNASAPLLSVRAGTGAPSDSSHQCLQGRECYVGSLLMTIAACTLALALSVYAGWRDWHSSRRREGFLKARHVHVHASEVVWDETEDS</sequence>
<dbReference type="RefSeq" id="XP_007391551.1">
    <property type="nucleotide sequence ID" value="XM_007391489.1"/>
</dbReference>
<dbReference type="OrthoDB" id="410267at2759"/>
<dbReference type="Gene3D" id="1.20.1250.20">
    <property type="entry name" value="MFS general substrate transporter like domains"/>
    <property type="match status" value="2"/>
</dbReference>
<feature type="transmembrane region" description="Helical" evidence="6">
    <location>
        <begin position="475"/>
        <end position="493"/>
    </location>
</feature>
<proteinExistence type="predicted"/>
<dbReference type="KEGG" id="pco:PHACADRAFT_249103"/>
<dbReference type="HOGENOM" id="CLU_012596_1_0_1"/>
<comment type="subcellular location">
    <subcellularLocation>
        <location evidence="1">Membrane</location>
        <topology evidence="1">Multi-pass membrane protein</topology>
    </subcellularLocation>
</comment>
<dbReference type="GO" id="GO:0000329">
    <property type="term" value="C:fungal-type vacuole membrane"/>
    <property type="evidence" value="ECO:0007669"/>
    <property type="project" value="TreeGrafter"/>
</dbReference>
<feature type="transmembrane region" description="Helical" evidence="6">
    <location>
        <begin position="51"/>
        <end position="70"/>
    </location>
</feature>
<dbReference type="SUPFAM" id="SSF103473">
    <property type="entry name" value="MFS general substrate transporter"/>
    <property type="match status" value="1"/>
</dbReference>
<feature type="transmembrane region" description="Helical" evidence="6">
    <location>
        <begin position="446"/>
        <end position="468"/>
    </location>
</feature>
<evidence type="ECO:0000256" key="5">
    <source>
        <dbReference type="SAM" id="MobiDB-lite"/>
    </source>
</evidence>
<accession>K5X7Y1</accession>
<evidence type="ECO:0000256" key="6">
    <source>
        <dbReference type="SAM" id="Phobius"/>
    </source>
</evidence>
<keyword evidence="4 6" id="KW-0472">Membrane</keyword>
<name>K5X7Y1_PHACS</name>
<evidence type="ECO:0000256" key="4">
    <source>
        <dbReference type="ARBA" id="ARBA00023136"/>
    </source>
</evidence>
<gene>
    <name evidence="7" type="ORF">PHACADRAFT_249103</name>
</gene>
<evidence type="ECO:0008006" key="9">
    <source>
        <dbReference type="Google" id="ProtNLM"/>
    </source>
</evidence>
<reference evidence="7 8" key="1">
    <citation type="journal article" date="2012" name="BMC Genomics">
        <title>Comparative genomics of the white-rot fungi, Phanerochaete carnosa and P. chrysosporium, to elucidate the genetic basis of the distinct wood types they colonize.</title>
        <authorList>
            <person name="Suzuki H."/>
            <person name="MacDonald J."/>
            <person name="Syed K."/>
            <person name="Salamov A."/>
            <person name="Hori C."/>
            <person name="Aerts A."/>
            <person name="Henrissat B."/>
            <person name="Wiebenga A."/>
            <person name="vanKuyk P.A."/>
            <person name="Barry K."/>
            <person name="Lindquist E."/>
            <person name="LaButti K."/>
            <person name="Lapidus A."/>
            <person name="Lucas S."/>
            <person name="Coutinho P."/>
            <person name="Gong Y."/>
            <person name="Samejima M."/>
            <person name="Mahadevan R."/>
            <person name="Abou-Zaid M."/>
            <person name="de Vries R.P."/>
            <person name="Igarashi K."/>
            <person name="Yadav J.S."/>
            <person name="Grigoriev I.V."/>
            <person name="Master E.R."/>
        </authorList>
    </citation>
    <scope>NUCLEOTIDE SEQUENCE [LARGE SCALE GENOMIC DNA]</scope>
    <source>
        <strain evidence="7 8">HHB-10118-sp</strain>
    </source>
</reference>
<keyword evidence="3 6" id="KW-1133">Transmembrane helix</keyword>
<evidence type="ECO:0000313" key="7">
    <source>
        <dbReference type="EMBL" id="EKM58967.1"/>
    </source>
</evidence>
<dbReference type="PANTHER" id="PTHR21576:SF160">
    <property type="entry name" value="NODULIN-LIKE DOMAIN-CONTAINING PROTEIN"/>
    <property type="match status" value="1"/>
</dbReference>
<feature type="transmembrane region" description="Helical" evidence="6">
    <location>
        <begin position="544"/>
        <end position="567"/>
    </location>
</feature>
<dbReference type="GeneID" id="18914561"/>
<evidence type="ECO:0000313" key="8">
    <source>
        <dbReference type="Proteomes" id="UP000008370"/>
    </source>
</evidence>
<dbReference type="EMBL" id="JH930469">
    <property type="protein sequence ID" value="EKM58967.1"/>
    <property type="molecule type" value="Genomic_DNA"/>
</dbReference>
<dbReference type="InterPro" id="IPR036259">
    <property type="entry name" value="MFS_trans_sf"/>
</dbReference>
<feature type="transmembrane region" description="Helical" evidence="6">
    <location>
        <begin position="414"/>
        <end position="434"/>
    </location>
</feature>
<dbReference type="InterPro" id="IPR011701">
    <property type="entry name" value="MFS"/>
</dbReference>
<feature type="transmembrane region" description="Helical" evidence="6">
    <location>
        <begin position="335"/>
        <end position="353"/>
    </location>
</feature>